<dbReference type="GO" id="GO:0009401">
    <property type="term" value="P:phosphoenolpyruvate-dependent sugar phosphotransferase system"/>
    <property type="evidence" value="ECO:0007669"/>
    <property type="project" value="UniProtKB-KW"/>
</dbReference>
<evidence type="ECO:0000256" key="1">
    <source>
        <dbReference type="ARBA" id="ARBA00004651"/>
    </source>
</evidence>
<feature type="transmembrane region" description="Helical" evidence="10">
    <location>
        <begin position="12"/>
        <end position="32"/>
    </location>
</feature>
<dbReference type="GO" id="GO:0015577">
    <property type="term" value="F:galactitol transmembrane transporter activity"/>
    <property type="evidence" value="ECO:0007669"/>
    <property type="project" value="InterPro"/>
</dbReference>
<dbReference type="GO" id="GO:0016740">
    <property type="term" value="F:transferase activity"/>
    <property type="evidence" value="ECO:0007669"/>
    <property type="project" value="UniProtKB-KW"/>
</dbReference>
<dbReference type="EC" id="2.7.1.-" evidence="13"/>
<dbReference type="Proteomes" id="UP000663064">
    <property type="component" value="Chromosome"/>
</dbReference>
<protein>
    <submittedName>
        <fullName evidence="12">PTS system, galactitol-specific enzyme II, C component</fullName>
    </submittedName>
    <submittedName>
        <fullName evidence="13">Phosphotransferase system component IIC</fullName>
        <ecNumber evidence="13">2.7.1.-</ecNumber>
    </submittedName>
</protein>
<evidence type="ECO:0000256" key="2">
    <source>
        <dbReference type="ARBA" id="ARBA00022448"/>
    </source>
</evidence>
<dbReference type="PATRIC" id="fig|35746.4.peg.2184"/>
<dbReference type="InterPro" id="IPR013853">
    <property type="entry name" value="EIIC-GAT"/>
</dbReference>
<keyword evidence="5" id="KW-0598">Phosphotransferase system</keyword>
<evidence type="ECO:0000256" key="10">
    <source>
        <dbReference type="SAM" id="Phobius"/>
    </source>
</evidence>
<dbReference type="GO" id="GO:0005886">
    <property type="term" value="C:plasma membrane"/>
    <property type="evidence" value="ECO:0007669"/>
    <property type="project" value="UniProtKB-SubCell"/>
</dbReference>
<reference evidence="14" key="1">
    <citation type="journal article" date="2015" name="J. Biotechnol.">
        <title>Complete genome sequence of Haloferax gibbonsii strain ARA6, a potential producer of polyhydroxyalkanoates and halocins isolated from Araruama, Rio de Janeiro, Brasil.</title>
        <authorList>
            <person name="Pinto L.H."/>
            <person name="D'Alincourt Carvalho-Assef A.P."/>
            <person name="Vieira R.P."/>
            <person name="Clementino M.M."/>
            <person name="Albano R.M."/>
        </authorList>
    </citation>
    <scope>NUCLEOTIDE SEQUENCE [LARGE SCALE GENOMIC DNA]</scope>
    <source>
        <strain evidence="14">ARA6</strain>
    </source>
</reference>
<keyword evidence="13" id="KW-0808">Transferase</keyword>
<evidence type="ECO:0000256" key="4">
    <source>
        <dbReference type="ARBA" id="ARBA00022597"/>
    </source>
</evidence>
<feature type="domain" description="PTS EIIC type-2" evidence="11">
    <location>
        <begin position="9"/>
        <end position="446"/>
    </location>
</feature>
<evidence type="ECO:0000259" key="11">
    <source>
        <dbReference type="PROSITE" id="PS51104"/>
    </source>
</evidence>
<dbReference type="InterPro" id="IPR004703">
    <property type="entry name" value="PTS_sugar-sp_permease"/>
</dbReference>
<evidence type="ECO:0000256" key="3">
    <source>
        <dbReference type="ARBA" id="ARBA00022475"/>
    </source>
</evidence>
<keyword evidence="4" id="KW-0762">Sugar transport</keyword>
<gene>
    <name evidence="12" type="ORF">ABY42_10245</name>
    <name evidence="13" type="ORF">HfgLR_13335</name>
</gene>
<organism evidence="12 14">
    <name type="scientific">Haloferax gibbonsii</name>
    <dbReference type="NCBI Taxonomy" id="35746"/>
    <lineage>
        <taxon>Archaea</taxon>
        <taxon>Methanobacteriati</taxon>
        <taxon>Methanobacteriota</taxon>
        <taxon>Stenosarchaea group</taxon>
        <taxon>Halobacteria</taxon>
        <taxon>Halobacteriales</taxon>
        <taxon>Haloferacaceae</taxon>
        <taxon>Haloferax</taxon>
    </lineage>
</organism>
<dbReference type="PROSITE" id="PS51104">
    <property type="entry name" value="PTS_EIIC_TYPE_2"/>
    <property type="match status" value="1"/>
</dbReference>
<evidence type="ECO:0000256" key="8">
    <source>
        <dbReference type="ARBA" id="ARBA00023136"/>
    </source>
</evidence>
<dbReference type="EMBL" id="CP011947">
    <property type="protein sequence ID" value="AKU08103.1"/>
    <property type="molecule type" value="Genomic_DNA"/>
</dbReference>
<keyword evidence="7 10" id="KW-1133">Transmembrane helix</keyword>
<feature type="transmembrane region" description="Helical" evidence="10">
    <location>
        <begin position="254"/>
        <end position="281"/>
    </location>
</feature>
<feature type="transmembrane region" description="Helical" evidence="10">
    <location>
        <begin position="112"/>
        <end position="131"/>
    </location>
</feature>
<feature type="transmembrane region" description="Helical" evidence="10">
    <location>
        <begin position="228"/>
        <end position="248"/>
    </location>
</feature>
<reference evidence="13" key="3">
    <citation type="journal article" date="2021" name="Front. Microbiol.">
        <title>Cellular and Genomic Properties of Haloferax gibbonsii LR2-5, the Host of Euryarchaeal Virus HFTV1.</title>
        <authorList>
            <person name="Tittes C."/>
            <person name="Schwarzer S."/>
            <person name="Pfeiffer F."/>
            <person name="Dyall-Smith M."/>
            <person name="Rodriguez-Franco M."/>
            <person name="Oksanen H.M."/>
            <person name="Quax T.E.F."/>
        </authorList>
    </citation>
    <scope>NUCLEOTIDE SEQUENCE</scope>
    <source>
        <strain evidence="13">LR2-5</strain>
    </source>
</reference>
<keyword evidence="2" id="KW-0813">Transport</keyword>
<dbReference type="PANTHER" id="PTHR37324">
    <property type="entry name" value="PTS SYSTEM GALACTITOL-SPECIFIC EIIC COMPONENT"/>
    <property type="match status" value="1"/>
</dbReference>
<keyword evidence="6 10" id="KW-0812">Transmembrane</keyword>
<evidence type="ECO:0000313" key="12">
    <source>
        <dbReference type="EMBL" id="AKU08103.1"/>
    </source>
</evidence>
<evidence type="ECO:0000256" key="7">
    <source>
        <dbReference type="ARBA" id="ARBA00022989"/>
    </source>
</evidence>
<evidence type="ECO:0000256" key="9">
    <source>
        <dbReference type="SAM" id="MobiDB-lite"/>
    </source>
</evidence>
<comment type="subcellular location">
    <subcellularLocation>
        <location evidence="1">Cell membrane</location>
        <topology evidence="1">Multi-pass membrane protein</topology>
    </subcellularLocation>
</comment>
<dbReference type="Proteomes" id="UP000066124">
    <property type="component" value="Chromosome"/>
</dbReference>
<dbReference type="InterPro" id="IPR013014">
    <property type="entry name" value="PTS_EIIC_2"/>
</dbReference>
<evidence type="ECO:0000313" key="14">
    <source>
        <dbReference type="Proteomes" id="UP000066124"/>
    </source>
</evidence>
<keyword evidence="8 10" id="KW-0472">Membrane</keyword>
<feature type="transmembrane region" description="Helical" evidence="10">
    <location>
        <begin position="147"/>
        <end position="165"/>
    </location>
</feature>
<feature type="transmembrane region" description="Helical" evidence="10">
    <location>
        <begin position="44"/>
        <end position="64"/>
    </location>
</feature>
<name>A0A0K1IUW4_HALGI</name>
<proteinExistence type="predicted"/>
<dbReference type="PIRSF" id="PIRSF006304">
    <property type="entry name" value="GatC"/>
    <property type="match status" value="1"/>
</dbReference>
<evidence type="ECO:0000256" key="6">
    <source>
        <dbReference type="ARBA" id="ARBA00022692"/>
    </source>
</evidence>
<keyword evidence="3" id="KW-1003">Cell membrane</keyword>
<dbReference type="EMBL" id="CP063205">
    <property type="protein sequence ID" value="QOS12795.1"/>
    <property type="molecule type" value="Genomic_DNA"/>
</dbReference>
<reference evidence="12" key="2">
    <citation type="submission" date="2015-06" db="EMBL/GenBank/DDBJ databases">
        <authorList>
            <person name="Hoefler B.C."/>
            <person name="Straight P.D."/>
        </authorList>
    </citation>
    <scope>NUCLEOTIDE SEQUENCE [LARGE SCALE GENOMIC DNA]</scope>
    <source>
        <strain evidence="12">ARA6</strain>
    </source>
</reference>
<accession>A0A0K1IUW4</accession>
<feature type="transmembrane region" description="Helical" evidence="10">
    <location>
        <begin position="339"/>
        <end position="359"/>
    </location>
</feature>
<dbReference type="AlphaFoldDB" id="A0A0K1IUW4"/>
<dbReference type="Pfam" id="PF03611">
    <property type="entry name" value="EIIC-GAT"/>
    <property type="match status" value="1"/>
</dbReference>
<feature type="transmembrane region" description="Helical" evidence="10">
    <location>
        <begin position="419"/>
        <end position="443"/>
    </location>
</feature>
<dbReference type="KEGG" id="hgi:ABY42_10245"/>
<feature type="transmembrane region" description="Helical" evidence="10">
    <location>
        <begin position="302"/>
        <end position="333"/>
    </location>
</feature>
<evidence type="ECO:0000313" key="13">
    <source>
        <dbReference type="EMBL" id="QOS12795.1"/>
    </source>
</evidence>
<sequence>MSSLLNSINSVIQSLGVSVLLPIIIFLIALAFRVDVLKAARSSILIGIGFIGINLVIGLFSENISPLAQQMVEVTGITLPAVDVGWPAAAAIAFGIAELGVWMIPLFVAMNLVLFAIGFTYTLNVDIWNYWHFAFIGGLVYMSTNNWLYSVAVGLTLGLFVLVAADWTQPAVEETFDTPGISIPHGTSAPYAVAAIPIHWAVDKTPLGNIEADPDAIQDRFGILGEPIFVGLAIGLVIGIAAYSNALFVAESWYAILTAGISFAAVMHILPMMVGILMEGLTPLSESIRNFMTSRFEDRDMAIGLDSAILIGHESVIASSLLIVPIAIVMSIILPGNDVLWGIDLATFPFFFALMVPIMNGNIVKMVVTGTILLIPLHYISSAVAPLLTQAAGSAGFDLAGRGLITSPVADAGSPATGVLALIPAPVALAVGLVIVLGIWVALRMWPQRMYMVAGASEEKARETVERRHTGKGGGLLPNKLGSSADVTAAEGRSDD</sequence>
<evidence type="ECO:0000256" key="5">
    <source>
        <dbReference type="ARBA" id="ARBA00022683"/>
    </source>
</evidence>
<feature type="region of interest" description="Disordered" evidence="9">
    <location>
        <begin position="461"/>
        <end position="496"/>
    </location>
</feature>
<dbReference type="PANTHER" id="PTHR37324:SF2">
    <property type="entry name" value="PTS SYSTEM GALACTITOL-SPECIFIC EIIC COMPONENT"/>
    <property type="match status" value="1"/>
</dbReference>